<proteinExistence type="predicted"/>
<organism evidence="2 3">
    <name type="scientific">Nesidiocoris tenuis</name>
    <dbReference type="NCBI Taxonomy" id="355587"/>
    <lineage>
        <taxon>Eukaryota</taxon>
        <taxon>Metazoa</taxon>
        <taxon>Ecdysozoa</taxon>
        <taxon>Arthropoda</taxon>
        <taxon>Hexapoda</taxon>
        <taxon>Insecta</taxon>
        <taxon>Pterygota</taxon>
        <taxon>Neoptera</taxon>
        <taxon>Paraneoptera</taxon>
        <taxon>Hemiptera</taxon>
        <taxon>Heteroptera</taxon>
        <taxon>Panheteroptera</taxon>
        <taxon>Cimicomorpha</taxon>
        <taxon>Miridae</taxon>
        <taxon>Dicyphina</taxon>
        <taxon>Nesidiocoris</taxon>
    </lineage>
</organism>
<dbReference type="Proteomes" id="UP001307889">
    <property type="component" value="Chromosome 4"/>
</dbReference>
<evidence type="ECO:0000313" key="3">
    <source>
        <dbReference type="Proteomes" id="UP001307889"/>
    </source>
</evidence>
<dbReference type="EMBL" id="AP028912">
    <property type="protein sequence ID" value="BES93959.1"/>
    <property type="molecule type" value="Genomic_DNA"/>
</dbReference>
<gene>
    <name evidence="2" type="ORF">NTJ_06768</name>
</gene>
<sequence>MDLETEIAKPTLLPLERRLGRAAHNDELEERAQERQPMIDSGNTRPDDCSGGDEKQYWLTASKLFCENSL</sequence>
<protein>
    <submittedName>
        <fullName evidence="2">Uncharacterized protein</fullName>
    </submittedName>
</protein>
<feature type="region of interest" description="Disordered" evidence="1">
    <location>
        <begin position="28"/>
        <end position="53"/>
    </location>
</feature>
<name>A0ABN7ARN8_9HEMI</name>
<accession>A0ABN7ARN8</accession>
<keyword evidence="3" id="KW-1185">Reference proteome</keyword>
<evidence type="ECO:0000256" key="1">
    <source>
        <dbReference type="SAM" id="MobiDB-lite"/>
    </source>
</evidence>
<evidence type="ECO:0000313" key="2">
    <source>
        <dbReference type="EMBL" id="BES93959.1"/>
    </source>
</evidence>
<reference evidence="2 3" key="1">
    <citation type="submission" date="2023-09" db="EMBL/GenBank/DDBJ databases">
        <title>Nesidiocoris tenuis whole genome shotgun sequence.</title>
        <authorList>
            <person name="Shibata T."/>
            <person name="Shimoda M."/>
            <person name="Kobayashi T."/>
            <person name="Uehara T."/>
        </authorList>
    </citation>
    <scope>NUCLEOTIDE SEQUENCE [LARGE SCALE GENOMIC DNA]</scope>
    <source>
        <strain evidence="2 3">Japan</strain>
    </source>
</reference>